<dbReference type="Proteomes" id="UP001567538">
    <property type="component" value="Unassembled WGS sequence"/>
</dbReference>
<name>A0ABD1IER8_SALDI</name>
<reference evidence="1 2" key="1">
    <citation type="submission" date="2024-06" db="EMBL/GenBank/DDBJ databases">
        <title>A chromosome level genome sequence of Diviner's sage (Salvia divinorum).</title>
        <authorList>
            <person name="Ford S.A."/>
            <person name="Ro D.-K."/>
            <person name="Ness R.W."/>
            <person name="Phillips M.A."/>
        </authorList>
    </citation>
    <scope>NUCLEOTIDE SEQUENCE [LARGE SCALE GENOMIC DNA]</scope>
    <source>
        <strain evidence="1">SAF-2024a</strain>
        <tissue evidence="1">Leaf</tissue>
    </source>
</reference>
<keyword evidence="2" id="KW-1185">Reference proteome</keyword>
<comment type="caution">
    <text evidence="1">The sequence shown here is derived from an EMBL/GenBank/DDBJ whole genome shotgun (WGS) entry which is preliminary data.</text>
</comment>
<evidence type="ECO:0000313" key="2">
    <source>
        <dbReference type="Proteomes" id="UP001567538"/>
    </source>
</evidence>
<proteinExistence type="predicted"/>
<sequence length="94" mass="11258">MYHFDLKPTWQWFIRIHCRIFKKSYSSSLHSNCIRSVLQFVFSFSSLQGSITLRRWGIYDVASVGSQLLLLLEQKVKHMVLQRKNKREKDKHSD</sequence>
<evidence type="ECO:0000313" key="1">
    <source>
        <dbReference type="EMBL" id="KAL1567208.1"/>
    </source>
</evidence>
<organism evidence="1 2">
    <name type="scientific">Salvia divinorum</name>
    <name type="common">Maria pastora</name>
    <name type="synonym">Diviner's sage</name>
    <dbReference type="NCBI Taxonomy" id="28513"/>
    <lineage>
        <taxon>Eukaryota</taxon>
        <taxon>Viridiplantae</taxon>
        <taxon>Streptophyta</taxon>
        <taxon>Embryophyta</taxon>
        <taxon>Tracheophyta</taxon>
        <taxon>Spermatophyta</taxon>
        <taxon>Magnoliopsida</taxon>
        <taxon>eudicotyledons</taxon>
        <taxon>Gunneridae</taxon>
        <taxon>Pentapetalae</taxon>
        <taxon>asterids</taxon>
        <taxon>lamiids</taxon>
        <taxon>Lamiales</taxon>
        <taxon>Lamiaceae</taxon>
        <taxon>Nepetoideae</taxon>
        <taxon>Mentheae</taxon>
        <taxon>Salviinae</taxon>
        <taxon>Salvia</taxon>
        <taxon>Salvia subgen. Calosphace</taxon>
    </lineage>
</organism>
<protein>
    <submittedName>
        <fullName evidence="1">Uncharacterized protein</fullName>
    </submittedName>
</protein>
<gene>
    <name evidence="1" type="ORF">AAHA92_02711</name>
</gene>
<dbReference type="AlphaFoldDB" id="A0ABD1IER8"/>
<accession>A0ABD1IER8</accession>
<dbReference type="EMBL" id="JBEAFC010000002">
    <property type="protein sequence ID" value="KAL1567208.1"/>
    <property type="molecule type" value="Genomic_DNA"/>
</dbReference>